<dbReference type="Pfam" id="PF16363">
    <property type="entry name" value="GDP_Man_Dehyd"/>
    <property type="match status" value="1"/>
</dbReference>
<dbReference type="GO" id="GO:0008460">
    <property type="term" value="F:dTDP-glucose 4,6-dehydratase activity"/>
    <property type="evidence" value="ECO:0007669"/>
    <property type="project" value="InterPro"/>
</dbReference>
<accession>A0A6C0KFN6</accession>
<evidence type="ECO:0000313" key="5">
    <source>
        <dbReference type="EMBL" id="QHU16822.1"/>
    </source>
</evidence>
<dbReference type="InterPro" id="IPR005888">
    <property type="entry name" value="dTDP_Gluc_deHydtase"/>
</dbReference>
<evidence type="ECO:0000256" key="2">
    <source>
        <dbReference type="ARBA" id="ARBA00023027"/>
    </source>
</evidence>
<dbReference type="Gene3D" id="3.90.25.10">
    <property type="entry name" value="UDP-galactose 4-epimerase, domain 1"/>
    <property type="match status" value="1"/>
</dbReference>
<name>A0A6C0KFN6_9ZZZZ</name>
<dbReference type="GO" id="GO:0009225">
    <property type="term" value="P:nucleotide-sugar metabolic process"/>
    <property type="evidence" value="ECO:0007669"/>
    <property type="project" value="InterPro"/>
</dbReference>
<dbReference type="AlphaFoldDB" id="A0A6C0KFN6"/>
<dbReference type="InterPro" id="IPR016040">
    <property type="entry name" value="NAD(P)-bd_dom"/>
</dbReference>
<proteinExistence type="predicted"/>
<dbReference type="Gene3D" id="3.40.50.720">
    <property type="entry name" value="NAD(P)-binding Rossmann-like Domain"/>
    <property type="match status" value="2"/>
</dbReference>
<keyword evidence="3" id="KW-0456">Lyase</keyword>
<dbReference type="SUPFAM" id="SSF51735">
    <property type="entry name" value="NAD(P)-binding Rossmann-fold domains"/>
    <property type="match status" value="2"/>
</dbReference>
<protein>
    <recommendedName>
        <fullName evidence="4">NAD(P)-binding domain-containing protein</fullName>
    </recommendedName>
</protein>
<feature type="domain" description="NAD(P)-binding" evidence="4">
    <location>
        <begin position="302"/>
        <end position="611"/>
    </location>
</feature>
<evidence type="ECO:0000256" key="3">
    <source>
        <dbReference type="ARBA" id="ARBA00023239"/>
    </source>
</evidence>
<dbReference type="FunFam" id="3.40.50.720:FF:000304">
    <property type="entry name" value="UDP-glucose 4,6-dehydratase"/>
    <property type="match status" value="1"/>
</dbReference>
<evidence type="ECO:0000259" key="4">
    <source>
        <dbReference type="Pfam" id="PF16363"/>
    </source>
</evidence>
<evidence type="ECO:0000256" key="1">
    <source>
        <dbReference type="ARBA" id="ARBA00001911"/>
    </source>
</evidence>
<comment type="cofactor">
    <cofactor evidence="1">
        <name>NAD(+)</name>
        <dbReference type="ChEBI" id="CHEBI:57540"/>
    </cofactor>
</comment>
<reference evidence="5" key="1">
    <citation type="journal article" date="2020" name="Nature">
        <title>Giant virus diversity and host interactions through global metagenomics.</title>
        <authorList>
            <person name="Schulz F."/>
            <person name="Roux S."/>
            <person name="Paez-Espino D."/>
            <person name="Jungbluth S."/>
            <person name="Walsh D.A."/>
            <person name="Denef V.J."/>
            <person name="McMahon K.D."/>
            <person name="Konstantinidis K.T."/>
            <person name="Eloe-Fadrosh E.A."/>
            <person name="Kyrpides N.C."/>
            <person name="Woyke T."/>
        </authorList>
    </citation>
    <scope>NUCLEOTIDE SEQUENCE</scope>
    <source>
        <strain evidence="5">GVMAG-S-3300012000-53</strain>
    </source>
</reference>
<organism evidence="5">
    <name type="scientific">viral metagenome</name>
    <dbReference type="NCBI Taxonomy" id="1070528"/>
    <lineage>
        <taxon>unclassified sequences</taxon>
        <taxon>metagenomes</taxon>
        <taxon>organismal metagenomes</taxon>
    </lineage>
</organism>
<keyword evidence="2" id="KW-0520">NAD</keyword>
<dbReference type="InterPro" id="IPR036291">
    <property type="entry name" value="NAD(P)-bd_dom_sf"/>
</dbReference>
<sequence>MFVLVYGGNGWIGSQFIKIVEREQIQYFIGKSRVDNNEELINEIKTINPTHIVSFIGRTHGKIGDKTYSTIDYLEEEGKLVENIRDNLYSPLILADICHELNIHYTYLGTGCIFKYDEEHPFGQEINGFTPSSLPNFFGSSYSIVKGFTDRLMKLYSNNVLNLRIRMPITDEKNPRNFITKITKYEKICSIPNSMTVLPELLPLVVDMMKRKITGTINFTNPGLISHNEILEMYKEIVDPAFTWLNFSQEEQRQILAADRSNNYLDTTSLETLYPKILHIKDSVRQMLIGYKKSLPTKPNLLITGGCGFIGSNFINNYFPKDKINKLINIDAMYYCANEENIVENIRNNSNYIFKKGNICNYDFIEKILKEYEITHVIHFAAQSHVQNSFDDSIQFTYDNILGTHTLLEACKKYGKIQKFIHVSTDEVYGESMNTIEENHKTEHSILCPTNPYAATKAGAELLAQSYNHSFNLPIIITRGNNVYGPNQYPEKLIPRFIKLLKENKKVTIQGDGSNVRAFLHANDTATAFETILDKGVIGEIYNIGCDDGMEYSVIEIAKILIKMIKNTDNYDEWIEYVEDRPFNDKRYYISNQKLRDLGWEIKEIFMESLQKLC</sequence>
<dbReference type="PANTHER" id="PTHR43000">
    <property type="entry name" value="DTDP-D-GLUCOSE 4,6-DEHYDRATASE-RELATED"/>
    <property type="match status" value="1"/>
</dbReference>
<dbReference type="CDD" id="cd05246">
    <property type="entry name" value="dTDP_GD_SDR_e"/>
    <property type="match status" value="1"/>
</dbReference>
<dbReference type="EMBL" id="MN740890">
    <property type="protein sequence ID" value="QHU16822.1"/>
    <property type="molecule type" value="Genomic_DNA"/>
</dbReference>